<protein>
    <submittedName>
        <fullName evidence="2">DsbA family oxidoreductase</fullName>
    </submittedName>
</protein>
<feature type="domain" description="DSBA-like thioredoxin" evidence="1">
    <location>
        <begin position="10"/>
        <end position="210"/>
    </location>
</feature>
<name>A0ABS6ID98_9HYPH</name>
<comment type="caution">
    <text evidence="2">The sequence shown here is derived from an EMBL/GenBank/DDBJ whole genome shotgun (WGS) entry which is preliminary data.</text>
</comment>
<dbReference type="Proteomes" id="UP000727907">
    <property type="component" value="Unassembled WGS sequence"/>
</dbReference>
<dbReference type="RefSeq" id="WP_216956764.1">
    <property type="nucleotide sequence ID" value="NZ_JAHOPB010000001.1"/>
</dbReference>
<proteinExistence type="predicted"/>
<dbReference type="InterPro" id="IPR001853">
    <property type="entry name" value="DSBA-like_thioredoxin_dom"/>
</dbReference>
<evidence type="ECO:0000313" key="2">
    <source>
        <dbReference type="EMBL" id="MBU8872566.1"/>
    </source>
</evidence>
<gene>
    <name evidence="2" type="ORF">KQ910_02270</name>
</gene>
<reference evidence="2 3" key="1">
    <citation type="submission" date="2021-06" db="EMBL/GenBank/DDBJ databases">
        <authorList>
            <person name="Lee D.H."/>
        </authorList>
    </citation>
    <scope>NUCLEOTIDE SEQUENCE [LARGE SCALE GENOMIC DNA]</scope>
    <source>
        <strain evidence="2 3">MMS21-HV4-11</strain>
    </source>
</reference>
<dbReference type="CDD" id="cd03024">
    <property type="entry name" value="DsbA_FrnE"/>
    <property type="match status" value="1"/>
</dbReference>
<organism evidence="2 3">
    <name type="scientific">Reyranella humidisoli</name>
    <dbReference type="NCBI Taxonomy" id="2849149"/>
    <lineage>
        <taxon>Bacteria</taxon>
        <taxon>Pseudomonadati</taxon>
        <taxon>Pseudomonadota</taxon>
        <taxon>Alphaproteobacteria</taxon>
        <taxon>Hyphomicrobiales</taxon>
        <taxon>Reyranellaceae</taxon>
        <taxon>Reyranella</taxon>
    </lineage>
</organism>
<keyword evidence="3" id="KW-1185">Reference proteome</keyword>
<evidence type="ECO:0000259" key="1">
    <source>
        <dbReference type="Pfam" id="PF01323"/>
    </source>
</evidence>
<dbReference type="Pfam" id="PF01323">
    <property type="entry name" value="DSBA"/>
    <property type="match status" value="1"/>
</dbReference>
<dbReference type="PANTHER" id="PTHR13887">
    <property type="entry name" value="GLUTATHIONE S-TRANSFERASE KAPPA"/>
    <property type="match status" value="1"/>
</dbReference>
<dbReference type="EMBL" id="JAHOPB010000001">
    <property type="protein sequence ID" value="MBU8872566.1"/>
    <property type="molecule type" value="Genomic_DNA"/>
</dbReference>
<accession>A0ABS6ID98</accession>
<evidence type="ECO:0000313" key="3">
    <source>
        <dbReference type="Proteomes" id="UP000727907"/>
    </source>
</evidence>
<dbReference type="PANTHER" id="PTHR13887:SF41">
    <property type="entry name" value="THIOREDOXIN SUPERFAMILY PROTEIN"/>
    <property type="match status" value="1"/>
</dbReference>
<sequence length="223" mass="24590">MDQVQPTGRIDVISDVICPWCYIGKRQLERALDLLAAHHCNVAVAWHPFQLNPDMPAEGAERTSYRIAKFGSLERSRQMDQRITETAATVGLEFHLDRIKRTPNTVNAHRLIRYAGPRGLQDAVVEELFESYFCKGADIGDITVLSGIAAEAGLDRAEVLAMLSGDEGHREVLAGDEMARNAGIQGVPSFALQGHVLFSGAVPAEEMAQNFRHAWEILKNRAA</sequence>